<feature type="domain" description="Xylanolytic transcriptional activator regulatory" evidence="7">
    <location>
        <begin position="222"/>
        <end position="256"/>
    </location>
</feature>
<evidence type="ECO:0000256" key="3">
    <source>
        <dbReference type="ARBA" id="ARBA00023125"/>
    </source>
</evidence>
<dbReference type="Pfam" id="PF04082">
    <property type="entry name" value="Fungal_trans"/>
    <property type="match status" value="1"/>
</dbReference>
<dbReference type="EMBL" id="CAWUHD010000124">
    <property type="protein sequence ID" value="CAK7233608.1"/>
    <property type="molecule type" value="Genomic_DNA"/>
</dbReference>
<evidence type="ECO:0000256" key="1">
    <source>
        <dbReference type="ARBA" id="ARBA00004123"/>
    </source>
</evidence>
<proteinExistence type="predicted"/>
<evidence type="ECO:0000256" key="5">
    <source>
        <dbReference type="ARBA" id="ARBA00023242"/>
    </source>
</evidence>
<dbReference type="PANTHER" id="PTHR47540">
    <property type="entry name" value="THIAMINE REPRESSIBLE GENES REGULATORY PROTEIN THI5"/>
    <property type="match status" value="1"/>
</dbReference>
<comment type="caution">
    <text evidence="8">The sequence shown here is derived from an EMBL/GenBank/DDBJ whole genome shotgun (WGS) entry which is preliminary data.</text>
</comment>
<gene>
    <name evidence="8" type="ORF">SEUCBS140593_008658</name>
</gene>
<evidence type="ECO:0000256" key="4">
    <source>
        <dbReference type="ARBA" id="ARBA00023163"/>
    </source>
</evidence>
<dbReference type="CDD" id="cd12148">
    <property type="entry name" value="fungal_TF_MHR"/>
    <property type="match status" value="1"/>
</dbReference>
<keyword evidence="9" id="KW-1185">Reference proteome</keyword>
<keyword evidence="4" id="KW-0804">Transcription</keyword>
<evidence type="ECO:0000313" key="9">
    <source>
        <dbReference type="Proteomes" id="UP001642482"/>
    </source>
</evidence>
<dbReference type="InterPro" id="IPR051711">
    <property type="entry name" value="Stress_Response_Reg"/>
</dbReference>
<comment type="subcellular location">
    <subcellularLocation>
        <location evidence="1">Nucleus</location>
    </subcellularLocation>
</comment>
<sequence>MATENPSNDGPRQFAFMITDLEASAKGRRRVRVSRACDRCKQSRDSNSHGHSGNDNAVNEDSEAGIEACPDVATERPRESASRASPDGPTTDMQGHYVGPASGLSFLVRIQKRLLASDPSSPSSTTFTFGDAPLPDYGPVPSVMLSSEAASALVARFFDYTMPVDRFLHRPTIESWLSEFLRTMGDMDNADTDEARDRCAVLWMVFAMAQEHMEQSVSDDISAYYLDTYLTMALGRPPIFHNEDIDQELPSDADDDELQAAFYKLARIQNRILRDLYPIWPLSDAQQYTLASQYAEKLAEWRSDLPAYLSVDRKDTVPLIPIFQRQRDTLSIAYWHSIILTQRPFLLSSFGSVRAGFETQVANGVKQCIEAALEAAGLGSFYFGFTAVVVLYVYTIQEASSRSEVYQAYWDAGKRCHEQLERVTNPKHIGARYCLVLDMLQLEAKRKLEGAPSPFPVIPPDWYSNGNSFVMPTEAHTNTNTINNNGENGDNGNMEGVESYQQQPVEWQSIDWTNWIEFESMVSTSLF</sequence>
<dbReference type="PANTHER" id="PTHR47540:SF3">
    <property type="entry name" value="ZN(II)2CYS6 TRANSCRIPTION FACTOR (EUROFUNG)"/>
    <property type="match status" value="1"/>
</dbReference>
<dbReference type="InterPro" id="IPR007219">
    <property type="entry name" value="XnlR_reg_dom"/>
</dbReference>
<keyword evidence="3" id="KW-0238">DNA-binding</keyword>
<evidence type="ECO:0000256" key="2">
    <source>
        <dbReference type="ARBA" id="ARBA00023015"/>
    </source>
</evidence>
<protein>
    <recommendedName>
        <fullName evidence="7">Xylanolytic transcriptional activator regulatory domain-containing protein</fullName>
    </recommendedName>
</protein>
<evidence type="ECO:0000313" key="8">
    <source>
        <dbReference type="EMBL" id="CAK7233608.1"/>
    </source>
</evidence>
<organism evidence="8 9">
    <name type="scientific">Sporothrix eucalyptigena</name>
    <dbReference type="NCBI Taxonomy" id="1812306"/>
    <lineage>
        <taxon>Eukaryota</taxon>
        <taxon>Fungi</taxon>
        <taxon>Dikarya</taxon>
        <taxon>Ascomycota</taxon>
        <taxon>Pezizomycotina</taxon>
        <taxon>Sordariomycetes</taxon>
        <taxon>Sordariomycetidae</taxon>
        <taxon>Ophiostomatales</taxon>
        <taxon>Ophiostomataceae</taxon>
        <taxon>Sporothrix</taxon>
    </lineage>
</organism>
<name>A0ABP0CNE4_9PEZI</name>
<keyword evidence="5" id="KW-0539">Nucleus</keyword>
<evidence type="ECO:0000259" key="7">
    <source>
        <dbReference type="Pfam" id="PF04082"/>
    </source>
</evidence>
<dbReference type="Proteomes" id="UP001642482">
    <property type="component" value="Unassembled WGS sequence"/>
</dbReference>
<evidence type="ECO:0000256" key="6">
    <source>
        <dbReference type="SAM" id="MobiDB-lite"/>
    </source>
</evidence>
<accession>A0ABP0CNE4</accession>
<feature type="compositionally biased region" description="Basic and acidic residues" evidence="6">
    <location>
        <begin position="35"/>
        <end position="48"/>
    </location>
</feature>
<feature type="region of interest" description="Disordered" evidence="6">
    <location>
        <begin position="25"/>
        <end position="96"/>
    </location>
</feature>
<reference evidence="8 9" key="1">
    <citation type="submission" date="2024-01" db="EMBL/GenBank/DDBJ databases">
        <authorList>
            <person name="Allen C."/>
            <person name="Tagirdzhanova G."/>
        </authorList>
    </citation>
    <scope>NUCLEOTIDE SEQUENCE [LARGE SCALE GENOMIC DNA]</scope>
</reference>
<keyword evidence="2" id="KW-0805">Transcription regulation</keyword>